<keyword evidence="1 2" id="KW-0539">Nucleus</keyword>
<dbReference type="GO" id="GO:0061630">
    <property type="term" value="F:ubiquitin protein ligase activity"/>
    <property type="evidence" value="ECO:0007669"/>
    <property type="project" value="TreeGrafter"/>
</dbReference>
<protein>
    <recommendedName>
        <fullName evidence="4">YDG domain-containing protein</fullName>
    </recommendedName>
</protein>
<gene>
    <name evidence="5" type="ORF">BGAL_0794g00010</name>
</gene>
<keyword evidence="6" id="KW-1185">Reference proteome</keyword>
<sequence length="502" mass="55027">MGSLGIENGGVASLGGASALELRIKKEPLPELPLSAISQAPDQIDSTIEQLRIKSEPLSDAQLSPVPENTKLSIKEEPNIKDNGNINILSINYKPQFDHKNAIEQLLKISMGPGFKVSDIDIEPTAALKTLKEIKESVKKAAVSCKNGSNTILEQWQKVKIFFYIISHIEGSITPEISIHNGKIANHDHSKPLRLKEVLGLFTNPVFKCPTEYSNIAKALIDRIEARNGFEAPPPPVAALTIDAQSANANKNKKRKSVSETPTSSKRSRNDSTSRESPVPSSTGYSAPPASASHIWGDSGIMRGILWKQGGHVTLDDKKVHIFKKNARIHGHNGLTVGDCWPRQMAALRDGAHGAPQAGIVGDKKEGAYSIVISKHYDGFDRDEGDIVYYSAPGAKESIIKEADSENSGAMALRRSIVTKKPVRVLRSANCAWKNRPAAGIRYDGLYRVTDHKDEINGKGGKFWRFTLKRLRRVDGSDQVPINLSRPTKEEVVLFEKVKNGY</sequence>
<name>A0A4V4HT29_9HELO</name>
<dbReference type="OrthoDB" id="2270193at2759"/>
<dbReference type="PANTHER" id="PTHR14140:SF27">
    <property type="entry name" value="OS04G0289800 PROTEIN"/>
    <property type="match status" value="1"/>
</dbReference>
<dbReference type="GO" id="GO:0005634">
    <property type="term" value="C:nucleus"/>
    <property type="evidence" value="ECO:0007669"/>
    <property type="project" value="UniProtKB-SubCell"/>
</dbReference>
<feature type="domain" description="YDG" evidence="4">
    <location>
        <begin position="330"/>
        <end position="470"/>
    </location>
</feature>
<dbReference type="InterPro" id="IPR015947">
    <property type="entry name" value="PUA-like_sf"/>
</dbReference>
<dbReference type="EMBL" id="PQXL01000789">
    <property type="protein sequence ID" value="THV43956.1"/>
    <property type="molecule type" value="Genomic_DNA"/>
</dbReference>
<feature type="compositionally biased region" description="Polar residues" evidence="3">
    <location>
        <begin position="275"/>
        <end position="285"/>
    </location>
</feature>
<comment type="subcellular location">
    <subcellularLocation>
        <location evidence="2">Nucleus</location>
    </subcellularLocation>
</comment>
<dbReference type="AlphaFoldDB" id="A0A4V4HT29"/>
<evidence type="ECO:0000256" key="1">
    <source>
        <dbReference type="ARBA" id="ARBA00023242"/>
    </source>
</evidence>
<proteinExistence type="predicted"/>
<reference evidence="5 6" key="1">
    <citation type="submission" date="2017-12" db="EMBL/GenBank/DDBJ databases">
        <title>Comparative genomics of Botrytis spp.</title>
        <authorList>
            <person name="Valero-Jimenez C.A."/>
            <person name="Tapia P."/>
            <person name="Veloso J."/>
            <person name="Silva-Moreno E."/>
            <person name="Staats M."/>
            <person name="Valdes J.H."/>
            <person name="Van Kan J.A.L."/>
        </authorList>
    </citation>
    <scope>NUCLEOTIDE SEQUENCE [LARGE SCALE GENOMIC DNA]</scope>
    <source>
        <strain evidence="5 6">MUCL435</strain>
    </source>
</reference>
<dbReference type="Proteomes" id="UP000308671">
    <property type="component" value="Unassembled WGS sequence"/>
</dbReference>
<evidence type="ECO:0000256" key="3">
    <source>
        <dbReference type="SAM" id="MobiDB-lite"/>
    </source>
</evidence>
<dbReference type="GO" id="GO:0016567">
    <property type="term" value="P:protein ubiquitination"/>
    <property type="evidence" value="ECO:0007669"/>
    <property type="project" value="TreeGrafter"/>
</dbReference>
<evidence type="ECO:0000313" key="5">
    <source>
        <dbReference type="EMBL" id="THV43956.1"/>
    </source>
</evidence>
<dbReference type="InterPro" id="IPR003105">
    <property type="entry name" value="SRA_YDG"/>
</dbReference>
<feature type="region of interest" description="Disordered" evidence="3">
    <location>
        <begin position="246"/>
        <end position="291"/>
    </location>
</feature>
<dbReference type="Gene3D" id="2.30.280.10">
    <property type="entry name" value="SRA-YDG"/>
    <property type="match status" value="1"/>
</dbReference>
<accession>A0A4V4HT29</accession>
<evidence type="ECO:0000256" key="2">
    <source>
        <dbReference type="PROSITE-ProRule" id="PRU00358"/>
    </source>
</evidence>
<dbReference type="PANTHER" id="PTHR14140">
    <property type="entry name" value="E3 UBIQUITIN-PROTEIN LIGASE UHRF-RELATED"/>
    <property type="match status" value="1"/>
</dbReference>
<evidence type="ECO:0000313" key="6">
    <source>
        <dbReference type="Proteomes" id="UP000308671"/>
    </source>
</evidence>
<evidence type="ECO:0000259" key="4">
    <source>
        <dbReference type="PROSITE" id="PS51015"/>
    </source>
</evidence>
<dbReference type="InterPro" id="IPR036987">
    <property type="entry name" value="SRA-YDG_sf"/>
</dbReference>
<dbReference type="SMART" id="SM00466">
    <property type="entry name" value="SRA"/>
    <property type="match status" value="1"/>
</dbReference>
<comment type="caution">
    <text evidence="5">The sequence shown here is derived from an EMBL/GenBank/DDBJ whole genome shotgun (WGS) entry which is preliminary data.</text>
</comment>
<dbReference type="Pfam" id="PF02182">
    <property type="entry name" value="SAD_SRA"/>
    <property type="match status" value="1"/>
</dbReference>
<dbReference type="PROSITE" id="PS51015">
    <property type="entry name" value="YDG"/>
    <property type="match status" value="1"/>
</dbReference>
<dbReference type="GO" id="GO:0044027">
    <property type="term" value="P:negative regulation of gene expression via chromosomal CpG island methylation"/>
    <property type="evidence" value="ECO:0007669"/>
    <property type="project" value="TreeGrafter"/>
</dbReference>
<dbReference type="SUPFAM" id="SSF88697">
    <property type="entry name" value="PUA domain-like"/>
    <property type="match status" value="1"/>
</dbReference>
<dbReference type="InterPro" id="IPR045134">
    <property type="entry name" value="UHRF1/2-like"/>
</dbReference>
<organism evidence="5 6">
    <name type="scientific">Botrytis galanthina</name>
    <dbReference type="NCBI Taxonomy" id="278940"/>
    <lineage>
        <taxon>Eukaryota</taxon>
        <taxon>Fungi</taxon>
        <taxon>Dikarya</taxon>
        <taxon>Ascomycota</taxon>
        <taxon>Pezizomycotina</taxon>
        <taxon>Leotiomycetes</taxon>
        <taxon>Helotiales</taxon>
        <taxon>Sclerotiniaceae</taxon>
        <taxon>Botrytis</taxon>
    </lineage>
</organism>